<proteinExistence type="predicted"/>
<sequence>MSTATDLQVESHTYSNATTNKQHPSSLSPLSPSSTLNETCTTSSTSQIFHIYHTKSYINFTISRSTPATEASEIQTKKNKPHHTLLYYVKNSYFTPGAPDLVLHAGPDEKAPIISVCKFVLWSTDTKIGLVADPTATNPTVDESSMVWEDLSRESRDHSKYRCEINISKSPSDDGVFSTNDDQGPSPSSSSSFERRAFLWKRTHSIGVGTSHPWKISACNFKMVDEQTGEIVAVFANNGFKSLKKKGKLEIMKLGYGMQFEVMVLMSALALIERERRRSGQWRYDHY</sequence>
<accession>A0A2B7YE81</accession>
<name>A0A2B7YE81_POLH7</name>
<dbReference type="EMBL" id="PDNA01000044">
    <property type="protein sequence ID" value="PGH19846.1"/>
    <property type="molecule type" value="Genomic_DNA"/>
</dbReference>
<protein>
    <submittedName>
        <fullName evidence="2">Uncharacterized protein</fullName>
    </submittedName>
</protein>
<feature type="region of interest" description="Disordered" evidence="1">
    <location>
        <begin position="172"/>
        <end position="192"/>
    </location>
</feature>
<dbReference type="AlphaFoldDB" id="A0A2B7YE81"/>
<feature type="region of interest" description="Disordered" evidence="1">
    <location>
        <begin position="1"/>
        <end position="36"/>
    </location>
</feature>
<feature type="compositionally biased region" description="Polar residues" evidence="1">
    <location>
        <begin position="1"/>
        <end position="23"/>
    </location>
</feature>
<comment type="caution">
    <text evidence="2">The sequence shown here is derived from an EMBL/GenBank/DDBJ whole genome shotgun (WGS) entry which is preliminary data.</text>
</comment>
<organism evidence="2 3">
    <name type="scientific">Polytolypa hystricis (strain UAMH7299)</name>
    <dbReference type="NCBI Taxonomy" id="1447883"/>
    <lineage>
        <taxon>Eukaryota</taxon>
        <taxon>Fungi</taxon>
        <taxon>Dikarya</taxon>
        <taxon>Ascomycota</taxon>
        <taxon>Pezizomycotina</taxon>
        <taxon>Eurotiomycetes</taxon>
        <taxon>Eurotiomycetidae</taxon>
        <taxon>Onygenales</taxon>
        <taxon>Onygenales incertae sedis</taxon>
        <taxon>Polytolypa</taxon>
    </lineage>
</organism>
<reference evidence="2 3" key="1">
    <citation type="submission" date="2017-10" db="EMBL/GenBank/DDBJ databases">
        <title>Comparative genomics in systemic dimorphic fungi from Ajellomycetaceae.</title>
        <authorList>
            <person name="Munoz J.F."/>
            <person name="Mcewen J.G."/>
            <person name="Clay O.K."/>
            <person name="Cuomo C.A."/>
        </authorList>
    </citation>
    <scope>NUCLEOTIDE SEQUENCE [LARGE SCALE GENOMIC DNA]</scope>
    <source>
        <strain evidence="2 3">UAMH7299</strain>
    </source>
</reference>
<gene>
    <name evidence="2" type="ORF">AJ80_03763</name>
</gene>
<feature type="compositionally biased region" description="Low complexity" evidence="1">
    <location>
        <begin position="24"/>
        <end position="34"/>
    </location>
</feature>
<evidence type="ECO:0000256" key="1">
    <source>
        <dbReference type="SAM" id="MobiDB-lite"/>
    </source>
</evidence>
<evidence type="ECO:0000313" key="3">
    <source>
        <dbReference type="Proteomes" id="UP000224634"/>
    </source>
</evidence>
<keyword evidence="3" id="KW-1185">Reference proteome</keyword>
<dbReference type="OrthoDB" id="3431997at2759"/>
<dbReference type="Proteomes" id="UP000224634">
    <property type="component" value="Unassembled WGS sequence"/>
</dbReference>
<evidence type="ECO:0000313" key="2">
    <source>
        <dbReference type="EMBL" id="PGH19846.1"/>
    </source>
</evidence>